<evidence type="ECO:0000313" key="2">
    <source>
        <dbReference type="Proteomes" id="UP000664807"/>
    </source>
</evidence>
<gene>
    <name evidence="1" type="ORF">J0654_12295</name>
</gene>
<organism evidence="1 2">
    <name type="scientific">Flagellimonas profundi</name>
    <dbReference type="NCBI Taxonomy" id="2915620"/>
    <lineage>
        <taxon>Bacteria</taxon>
        <taxon>Pseudomonadati</taxon>
        <taxon>Bacteroidota</taxon>
        <taxon>Flavobacteriia</taxon>
        <taxon>Flavobacteriales</taxon>
        <taxon>Flavobacteriaceae</taxon>
        <taxon>Flagellimonas</taxon>
    </lineage>
</organism>
<dbReference type="Gene3D" id="3.40.50.1820">
    <property type="entry name" value="alpha/beta hydrolase"/>
    <property type="match status" value="1"/>
</dbReference>
<name>A0ABS3FGY8_9FLAO</name>
<dbReference type="EMBL" id="JAFLNM010000002">
    <property type="protein sequence ID" value="MBO0342433.1"/>
    <property type="molecule type" value="Genomic_DNA"/>
</dbReference>
<dbReference type="RefSeq" id="WP_207029379.1">
    <property type="nucleotide sequence ID" value="NZ_JAFLNM010000002.1"/>
</dbReference>
<accession>A0ABS3FGY8</accession>
<comment type="caution">
    <text evidence="1">The sequence shown here is derived from an EMBL/GenBank/DDBJ whole genome shotgun (WGS) entry which is preliminary data.</text>
</comment>
<dbReference type="SUPFAM" id="SSF53474">
    <property type="entry name" value="alpha/beta-Hydrolases"/>
    <property type="match status" value="1"/>
</dbReference>
<reference evidence="1 2" key="1">
    <citation type="submission" date="2021-03" db="EMBL/GenBank/DDBJ databases">
        <title>Muricauda lutimaris sp. nov. and Muricauda ruestringensis sp. nov, two marine members of the Flavobacteriaceae isolated from deep sea sediments of Western Pacific.</title>
        <authorList>
            <person name="Zhao S."/>
            <person name="Liu R."/>
        </authorList>
    </citation>
    <scope>NUCLEOTIDE SEQUENCE [LARGE SCALE GENOMIC DNA]</scope>
    <source>
        <strain evidence="1 2">BC31-3-A3</strain>
    </source>
</reference>
<proteinExistence type="predicted"/>
<sequence>MKSLSKLLQKFYVLLAILFICCLSCGKEEDTFLPSMEYPEVTLRNSTLDTIVYVTVDNEKVPIYISIPPGCNTHSLPAVVVMHGSDGMWLDHDIATGKMSGQNTEWRMLFDSNCIIGAYVDSYSGRGVSTRTGKWKTAPDNFKISSQFIRPKDAHAALEVLKKLKNEDNEPLVRKKDIALLGFSDGASAVASTLYDTDLTPKDWEWTQNFDGKEYDSSSGVLPPDQKPDFGFAGGVFYYGGSGGYNYWGASPCGNNAWEGNIYMPYAPILFQIPVEGYLTENTLCLVDLLKEKGAAVELNIYENVGHGFDFDDNPQSPIARLNTLNWFNKILHME</sequence>
<evidence type="ECO:0000313" key="1">
    <source>
        <dbReference type="EMBL" id="MBO0342433.1"/>
    </source>
</evidence>
<dbReference type="InterPro" id="IPR029058">
    <property type="entry name" value="AB_hydrolase_fold"/>
</dbReference>
<protein>
    <submittedName>
        <fullName evidence="1">Uncharacterized protein</fullName>
    </submittedName>
</protein>
<dbReference type="Proteomes" id="UP000664807">
    <property type="component" value="Unassembled WGS sequence"/>
</dbReference>
<keyword evidence="2" id="KW-1185">Reference proteome</keyword>